<dbReference type="CDD" id="cd00190">
    <property type="entry name" value="Tryp_SPc"/>
    <property type="match status" value="1"/>
</dbReference>
<evidence type="ECO:0000256" key="1">
    <source>
        <dbReference type="ARBA" id="ARBA00023157"/>
    </source>
</evidence>
<dbReference type="AlphaFoldDB" id="A0AAJ6QYP2"/>
<dbReference type="GeneID" id="100909040"/>
<reference evidence="5" key="1">
    <citation type="submission" date="2025-08" db="UniProtKB">
        <authorList>
            <consortium name="RefSeq"/>
        </authorList>
    </citation>
    <scope>IDENTIFICATION</scope>
</reference>
<dbReference type="Gene3D" id="2.40.10.10">
    <property type="entry name" value="Trypsin-like serine proteases"/>
    <property type="match status" value="1"/>
</dbReference>
<evidence type="ECO:0000313" key="5">
    <source>
        <dbReference type="RefSeq" id="XP_003748217.1"/>
    </source>
</evidence>
<dbReference type="InterPro" id="IPR001254">
    <property type="entry name" value="Trypsin_dom"/>
</dbReference>
<dbReference type="InterPro" id="IPR051333">
    <property type="entry name" value="CLIP_Serine_Protease"/>
</dbReference>
<dbReference type="PROSITE" id="PS50240">
    <property type="entry name" value="TRYPSIN_DOM"/>
    <property type="match status" value="1"/>
</dbReference>
<keyword evidence="4" id="KW-1185">Reference proteome</keyword>
<feature type="domain" description="Peptidase S1" evidence="3">
    <location>
        <begin position="1"/>
        <end position="240"/>
    </location>
</feature>
<keyword evidence="2" id="KW-0378">Hydrolase</keyword>
<evidence type="ECO:0000313" key="4">
    <source>
        <dbReference type="Proteomes" id="UP000694867"/>
    </source>
</evidence>
<accession>A0AAJ6QYP2</accession>
<proteinExistence type="predicted"/>
<dbReference type="InterPro" id="IPR009003">
    <property type="entry name" value="Peptidase_S1_PA"/>
</dbReference>
<evidence type="ECO:0000256" key="2">
    <source>
        <dbReference type="RuleBase" id="RU363034"/>
    </source>
</evidence>
<dbReference type="InterPro" id="IPR043504">
    <property type="entry name" value="Peptidase_S1_PA_chymotrypsin"/>
</dbReference>
<keyword evidence="1" id="KW-1015">Disulfide bond</keyword>
<protein>
    <submittedName>
        <fullName evidence="5">Phenoloxidase-activating factor 3-like</fullName>
    </submittedName>
</protein>
<dbReference type="PRINTS" id="PR00722">
    <property type="entry name" value="CHYMOTRYPSIN"/>
</dbReference>
<dbReference type="Pfam" id="PF00089">
    <property type="entry name" value="Trypsin"/>
    <property type="match status" value="1"/>
</dbReference>
<dbReference type="InterPro" id="IPR001314">
    <property type="entry name" value="Peptidase_S1A"/>
</dbReference>
<keyword evidence="2" id="KW-0645">Protease</keyword>
<name>A0AAJ6QYP2_9ACAR</name>
<organism evidence="4 5">
    <name type="scientific">Galendromus occidentalis</name>
    <name type="common">western predatory mite</name>
    <dbReference type="NCBI Taxonomy" id="34638"/>
    <lineage>
        <taxon>Eukaryota</taxon>
        <taxon>Metazoa</taxon>
        <taxon>Ecdysozoa</taxon>
        <taxon>Arthropoda</taxon>
        <taxon>Chelicerata</taxon>
        <taxon>Arachnida</taxon>
        <taxon>Acari</taxon>
        <taxon>Parasitiformes</taxon>
        <taxon>Mesostigmata</taxon>
        <taxon>Gamasina</taxon>
        <taxon>Phytoseioidea</taxon>
        <taxon>Phytoseiidae</taxon>
        <taxon>Typhlodrominae</taxon>
        <taxon>Galendromus</taxon>
    </lineage>
</organism>
<sequence>MFPWTVKLYRVDERGKLGLCTGSLISDRHVLTAAHCVYGKDYVSGIVVLLGSASPHPRSHDTVKRTVSAIRMHDGYTREGLVRDIALLSLSKPVRYGATLRPVCLPEPRMGDYAWEQAVVAGHGVAGYKGHGKSKKPKFPNTLQYTEVEVQGEFRCSLMWARYGQFNSEYQICARKGYQGPCGGDSGGPLMHRSGRSYRMYVIGITSYVKGRSSTKCLTKYGGVFVRVSAYYDWIMESLHQDDGWVPARCESRRKHESCKLYYKILQLLNMY</sequence>
<gene>
    <name evidence="5" type="primary">LOC100909040</name>
</gene>
<dbReference type="PANTHER" id="PTHR24260:SF136">
    <property type="entry name" value="GH08193P-RELATED"/>
    <property type="match status" value="1"/>
</dbReference>
<dbReference type="GO" id="GO:0004252">
    <property type="term" value="F:serine-type endopeptidase activity"/>
    <property type="evidence" value="ECO:0007669"/>
    <property type="project" value="InterPro"/>
</dbReference>
<dbReference type="GO" id="GO:0006508">
    <property type="term" value="P:proteolysis"/>
    <property type="evidence" value="ECO:0007669"/>
    <property type="project" value="UniProtKB-KW"/>
</dbReference>
<keyword evidence="2" id="KW-0720">Serine protease</keyword>
<dbReference type="PROSITE" id="PS00134">
    <property type="entry name" value="TRYPSIN_HIS"/>
    <property type="match status" value="1"/>
</dbReference>
<dbReference type="KEGG" id="goe:100909040"/>
<dbReference type="RefSeq" id="XP_003748217.1">
    <property type="nucleotide sequence ID" value="XM_003748169.1"/>
</dbReference>
<dbReference type="Proteomes" id="UP000694867">
    <property type="component" value="Unplaced"/>
</dbReference>
<dbReference type="InterPro" id="IPR018114">
    <property type="entry name" value="TRYPSIN_HIS"/>
</dbReference>
<dbReference type="SUPFAM" id="SSF50494">
    <property type="entry name" value="Trypsin-like serine proteases"/>
    <property type="match status" value="1"/>
</dbReference>
<dbReference type="SMART" id="SM00020">
    <property type="entry name" value="Tryp_SPc"/>
    <property type="match status" value="1"/>
</dbReference>
<evidence type="ECO:0000259" key="3">
    <source>
        <dbReference type="PROSITE" id="PS50240"/>
    </source>
</evidence>
<dbReference type="PROSITE" id="PS00135">
    <property type="entry name" value="TRYPSIN_SER"/>
    <property type="match status" value="1"/>
</dbReference>
<dbReference type="FunFam" id="2.40.10.10:FF:000068">
    <property type="entry name" value="transmembrane protease serine 2"/>
    <property type="match status" value="1"/>
</dbReference>
<dbReference type="PANTHER" id="PTHR24260">
    <property type="match status" value="1"/>
</dbReference>
<dbReference type="InterPro" id="IPR033116">
    <property type="entry name" value="TRYPSIN_SER"/>
</dbReference>